<dbReference type="PANTHER" id="PTHR10027">
    <property type="entry name" value="CALCIUM-ACTIVATED POTASSIUM CHANNEL ALPHA CHAIN"/>
    <property type="match status" value="1"/>
</dbReference>
<protein>
    <recommendedName>
        <fullName evidence="11">BK channel</fullName>
    </recommendedName>
</protein>
<proteinExistence type="predicted"/>
<feature type="transmembrane region" description="Helical" evidence="13">
    <location>
        <begin position="210"/>
        <end position="228"/>
    </location>
</feature>
<evidence type="ECO:0000313" key="23">
    <source>
        <dbReference type="Proteomes" id="UP000440367"/>
    </source>
</evidence>
<keyword evidence="3" id="KW-0633">Potassium transport</keyword>
<dbReference type="GO" id="GO:0005267">
    <property type="term" value="F:potassium channel activity"/>
    <property type="evidence" value="ECO:0007669"/>
    <property type="project" value="UniProtKB-KW"/>
</dbReference>
<dbReference type="Pfam" id="PF22614">
    <property type="entry name" value="Slo-like_RCK"/>
    <property type="match status" value="2"/>
</dbReference>
<evidence type="ECO:0000313" key="20">
    <source>
        <dbReference type="EMBL" id="KAE9202852.1"/>
    </source>
</evidence>
<sequence>MPAPLTSEMSRRSLRERGYPATGFLSRCRLFQGIPSHYPLRTQVRMKLKFSKLGTAWEVFQTFFALLVSAAYVVQTYEPYESQVPTFDTTTMIVFASDYFLNLYCCENRWQFAFSVNGILDALTIFPALVDQFGAGYGKSLPFIRFVRVMRMLRLIRVVRVAGSQTVSAVQKQVYTIILMTTCLIFVAAGIFHAVESNEGAQPHLTFGEALYFIVVTIATVGYGDIVPVTSGGRAVALGVIIVSFTMIPTEISRLTHLMALQSHFRTTYHPSVGKPHILVVGHVMEPRSLLNFFREFYHPDRALGSTSFTGLGGAQHEIDPSIVELPCVIVGPKEPTEEIITLLDHPVLQNRVTYIKGSVMSEEDMCRVGADAARACFVLASKAAPNTNETDAETVMRLLAIRNYNPDLPVYTQIVSPVFLDYINGVDADQLLCLDQIKISLLAKSCLCPGLVTLISNLFRSSTLVNRETLTSWEQEYAEGMALEVYATTLPSVFHGLTFSQACELLYNISYGEVILLAVYEQASAPSSSMSNLNKAPTNEKPIPQLRRCSWTHQVEHPAQMLSNPGSSVVMRPGQLVYVMSESKRLTLTTSISNELKAWLAKGNVLPTRGSKYNAMSKHPPPKPIPSRSTGYSTTESAETRVVEEMFIEEAKYPSTGESIQNHIIVVSDLDITSTVAFAQMLRLERHVPGSSEYHPIIFLSWSSPKIATATCRELREFDDIFVMLATGASKRELLRANILDASRCVVLADKSNIQNVDGEAVDSQTIFHYLAVLSIQAEFGMDTTSGLMPMVELNMPRTMKILDSTLKKRTASSYQHRQELDSIVMTTAPISNVPVVPSDFPPSLSEQHITDDASDFKRKLGKGNVVKNIYLRGADNISTLDQQVKLSKRINTKRTLIRRELESTRRHYFDVRRSALLPFFAAGYGFSDDIFDNMLCQSFFTPGMIRLIYELLFSENGRPAALSGDDRNYSSCTASSIVQIPVPSRFVQRTFGELFLHLLSTKEIVAIGLYRGTGTPYQLPYVATGPDSDTILVEDDLVFVLAHPNALKTAKQTRQQQKSDPFPGASSHNHVKFYEREDITTPTAVKESPATSLPPLAANPRGAALFRGNFN</sequence>
<evidence type="ECO:0000313" key="19">
    <source>
        <dbReference type="EMBL" id="KAE9119489.1"/>
    </source>
</evidence>
<dbReference type="Proteomes" id="UP000441208">
    <property type="component" value="Unassembled WGS sequence"/>
</dbReference>
<dbReference type="InterPro" id="IPR003929">
    <property type="entry name" value="K_chnl_BK_asu"/>
</dbReference>
<comment type="subcellular location">
    <subcellularLocation>
        <location evidence="1">Membrane</location>
        <topology evidence="1">Multi-pass membrane protein</topology>
    </subcellularLocation>
</comment>
<dbReference type="SUPFAM" id="SSF51735">
    <property type="entry name" value="NAD(P)-binding Rossmann-fold domains"/>
    <property type="match status" value="1"/>
</dbReference>
<dbReference type="SUPFAM" id="SSF81324">
    <property type="entry name" value="Voltage-gated potassium channels"/>
    <property type="match status" value="1"/>
</dbReference>
<evidence type="ECO:0000313" key="18">
    <source>
        <dbReference type="EMBL" id="KAE9089806.1"/>
    </source>
</evidence>
<evidence type="ECO:0000256" key="10">
    <source>
        <dbReference type="ARBA" id="ARBA00023303"/>
    </source>
</evidence>
<dbReference type="EMBL" id="QXFX01001467">
    <property type="protein sequence ID" value="KAE9089781.1"/>
    <property type="molecule type" value="Genomic_DNA"/>
</dbReference>
<dbReference type="PROSITE" id="PS51201">
    <property type="entry name" value="RCK_N"/>
    <property type="match status" value="1"/>
</dbReference>
<gene>
    <name evidence="21" type="ORF">PF002_g20646</name>
    <name evidence="20" type="ORF">PF004_g18305</name>
    <name evidence="19" type="ORF">PF006_g18344</name>
    <name evidence="18" type="ORF">PF007_g19473</name>
    <name evidence="15" type="ORF">PF009_g20332</name>
    <name evidence="17" type="ORF">PF010_g18845</name>
    <name evidence="16" type="ORF">PF011_g18240</name>
</gene>
<organism evidence="18 25">
    <name type="scientific">Phytophthora fragariae</name>
    <dbReference type="NCBI Taxonomy" id="53985"/>
    <lineage>
        <taxon>Eukaryota</taxon>
        <taxon>Sar</taxon>
        <taxon>Stramenopiles</taxon>
        <taxon>Oomycota</taxon>
        <taxon>Peronosporomycetes</taxon>
        <taxon>Peronosporales</taxon>
        <taxon>Peronosporaceae</taxon>
        <taxon>Phytophthora</taxon>
    </lineage>
</organism>
<feature type="transmembrane region" description="Helical" evidence="13">
    <location>
        <begin position="235"/>
        <end position="252"/>
    </location>
</feature>
<feature type="region of interest" description="Disordered" evidence="12">
    <location>
        <begin position="614"/>
        <end position="636"/>
    </location>
</feature>
<evidence type="ECO:0000313" key="25">
    <source>
        <dbReference type="Proteomes" id="UP000441208"/>
    </source>
</evidence>
<evidence type="ECO:0000313" key="15">
    <source>
        <dbReference type="EMBL" id="KAE8929549.1"/>
    </source>
</evidence>
<evidence type="ECO:0000313" key="28">
    <source>
        <dbReference type="Proteomes" id="UP000488956"/>
    </source>
</evidence>
<dbReference type="EMBL" id="QXGA01001419">
    <property type="protein sequence ID" value="KAE9119489.1"/>
    <property type="molecule type" value="Genomic_DNA"/>
</dbReference>
<evidence type="ECO:0000313" key="26">
    <source>
        <dbReference type="Proteomes" id="UP000460718"/>
    </source>
</evidence>
<evidence type="ECO:0000313" key="17">
    <source>
        <dbReference type="EMBL" id="KAE9089781.1"/>
    </source>
</evidence>
<dbReference type="Proteomes" id="UP000460718">
    <property type="component" value="Unassembled WGS sequence"/>
</dbReference>
<keyword evidence="8" id="KW-0406">Ion transport</keyword>
<evidence type="ECO:0000256" key="13">
    <source>
        <dbReference type="SAM" id="Phobius"/>
    </source>
</evidence>
<dbReference type="Proteomes" id="UP000440732">
    <property type="component" value="Unassembled WGS sequence"/>
</dbReference>
<evidence type="ECO:0000313" key="22">
    <source>
        <dbReference type="Proteomes" id="UP000429523"/>
    </source>
</evidence>
<keyword evidence="9 13" id="KW-0472">Membrane</keyword>
<dbReference type="Proteomes" id="UP000429523">
    <property type="component" value="Unassembled WGS sequence"/>
</dbReference>
<evidence type="ECO:0000313" key="24">
    <source>
        <dbReference type="Proteomes" id="UP000440732"/>
    </source>
</evidence>
<dbReference type="PANTHER" id="PTHR10027:SF10">
    <property type="entry name" value="SLOWPOKE 2, ISOFORM D"/>
    <property type="match status" value="1"/>
</dbReference>
<dbReference type="InterPro" id="IPR005821">
    <property type="entry name" value="Ion_trans_dom"/>
</dbReference>
<dbReference type="FunFam" id="3.40.50.720:FF:001050">
    <property type="entry name" value="Calcium-activated potassium channel subunit alpha-1"/>
    <property type="match status" value="1"/>
</dbReference>
<feature type="transmembrane region" description="Helical" evidence="13">
    <location>
        <begin position="55"/>
        <end position="74"/>
    </location>
</feature>
<feature type="domain" description="RCK N-terminal" evidence="14">
    <location>
        <begin position="275"/>
        <end position="433"/>
    </location>
</feature>
<dbReference type="EMBL" id="QXFW01001444">
    <property type="protein sequence ID" value="KAE8990696.1"/>
    <property type="molecule type" value="Genomic_DNA"/>
</dbReference>
<dbReference type="Gene3D" id="3.40.50.720">
    <property type="entry name" value="NAD(P)-binding Rossmann-like Domain"/>
    <property type="match status" value="1"/>
</dbReference>
<evidence type="ECO:0000256" key="6">
    <source>
        <dbReference type="ARBA" id="ARBA00022958"/>
    </source>
</evidence>
<comment type="caution">
    <text evidence="18">The sequence shown here is derived from an EMBL/GenBank/DDBJ whole genome shotgun (WGS) entry which is preliminary data.</text>
</comment>
<reference evidence="22 23" key="1">
    <citation type="submission" date="2018-08" db="EMBL/GenBank/DDBJ databases">
        <title>Genomic investigation of the strawberry pathogen Phytophthora fragariae indicates pathogenicity is determined by transcriptional variation in three key races.</title>
        <authorList>
            <person name="Adams T.M."/>
            <person name="Armitage A.D."/>
            <person name="Sobczyk M.K."/>
            <person name="Bates H.J."/>
            <person name="Dunwell J.M."/>
            <person name="Nellist C.F."/>
            <person name="Harrison R.J."/>
        </authorList>
    </citation>
    <scope>NUCLEOTIDE SEQUENCE [LARGE SCALE GENOMIC DNA]</scope>
    <source>
        <strain evidence="21 23">BC-1</strain>
        <strain evidence="20 27">BC-23</strain>
        <strain evidence="19 24">NOV-5</strain>
        <strain evidence="18 25">NOV-71</strain>
        <strain evidence="15 22">NOV-9</strain>
        <strain evidence="17 28">ONT-3</strain>
        <strain evidence="16 26">SCRP245</strain>
    </source>
</reference>
<keyword evidence="7 13" id="KW-1133">Transmembrane helix</keyword>
<accession>A0A6A3R9S0</accession>
<evidence type="ECO:0000259" key="14">
    <source>
        <dbReference type="PROSITE" id="PS51201"/>
    </source>
</evidence>
<evidence type="ECO:0000256" key="4">
    <source>
        <dbReference type="ARBA" id="ARBA00022692"/>
    </source>
</evidence>
<dbReference type="Pfam" id="PF00520">
    <property type="entry name" value="Ion_trans"/>
    <property type="match status" value="1"/>
</dbReference>
<dbReference type="EMBL" id="QXGC01001443">
    <property type="protein sequence ID" value="KAE9202852.1"/>
    <property type="molecule type" value="Genomic_DNA"/>
</dbReference>
<dbReference type="EMBL" id="QXFZ01001477">
    <property type="protein sequence ID" value="KAE9089806.1"/>
    <property type="molecule type" value="Genomic_DNA"/>
</dbReference>
<keyword evidence="10" id="KW-0407">Ion channel</keyword>
<evidence type="ECO:0000313" key="27">
    <source>
        <dbReference type="Proteomes" id="UP000476176"/>
    </source>
</evidence>
<dbReference type="InterPro" id="IPR036291">
    <property type="entry name" value="NAD(P)-bd_dom_sf"/>
</dbReference>
<dbReference type="Pfam" id="PF03493">
    <property type="entry name" value="BK_channel_a"/>
    <property type="match status" value="2"/>
</dbReference>
<dbReference type="InterPro" id="IPR003148">
    <property type="entry name" value="RCK_N"/>
</dbReference>
<dbReference type="Proteomes" id="UP000488956">
    <property type="component" value="Unassembled WGS sequence"/>
</dbReference>
<dbReference type="InterPro" id="IPR047871">
    <property type="entry name" value="K_chnl_Slo-like"/>
</dbReference>
<evidence type="ECO:0000256" key="2">
    <source>
        <dbReference type="ARBA" id="ARBA00022448"/>
    </source>
</evidence>
<keyword evidence="6" id="KW-0630">Potassium</keyword>
<dbReference type="AlphaFoldDB" id="A0A6A3R9S0"/>
<dbReference type="EMBL" id="QXGF01001501">
    <property type="protein sequence ID" value="KAE8929549.1"/>
    <property type="molecule type" value="Genomic_DNA"/>
</dbReference>
<dbReference type="Proteomes" id="UP000440367">
    <property type="component" value="Unassembled WGS sequence"/>
</dbReference>
<evidence type="ECO:0000313" key="21">
    <source>
        <dbReference type="EMBL" id="KAE9204404.1"/>
    </source>
</evidence>
<evidence type="ECO:0000256" key="1">
    <source>
        <dbReference type="ARBA" id="ARBA00004141"/>
    </source>
</evidence>
<evidence type="ECO:0000256" key="8">
    <source>
        <dbReference type="ARBA" id="ARBA00023065"/>
    </source>
</evidence>
<evidence type="ECO:0000256" key="11">
    <source>
        <dbReference type="ARBA" id="ARBA00029579"/>
    </source>
</evidence>
<dbReference type="EMBL" id="QXGD01001519">
    <property type="protein sequence ID" value="KAE9204404.1"/>
    <property type="molecule type" value="Genomic_DNA"/>
</dbReference>
<name>A0A6A3R9S0_9STRA</name>
<keyword evidence="2" id="KW-0813">Transport</keyword>
<evidence type="ECO:0000256" key="9">
    <source>
        <dbReference type="ARBA" id="ARBA00023136"/>
    </source>
</evidence>
<evidence type="ECO:0000256" key="12">
    <source>
        <dbReference type="SAM" id="MobiDB-lite"/>
    </source>
</evidence>
<evidence type="ECO:0000313" key="16">
    <source>
        <dbReference type="EMBL" id="KAE8990696.1"/>
    </source>
</evidence>
<feature type="transmembrane region" description="Helical" evidence="13">
    <location>
        <begin position="174"/>
        <end position="195"/>
    </location>
</feature>
<dbReference type="Gene3D" id="1.10.287.70">
    <property type="match status" value="1"/>
</dbReference>
<evidence type="ECO:0000256" key="7">
    <source>
        <dbReference type="ARBA" id="ARBA00022989"/>
    </source>
</evidence>
<dbReference type="GO" id="GO:0016020">
    <property type="term" value="C:membrane"/>
    <property type="evidence" value="ECO:0007669"/>
    <property type="project" value="UniProtKB-SubCell"/>
</dbReference>
<keyword evidence="4 13" id="KW-0812">Transmembrane</keyword>
<keyword evidence="5" id="KW-0631">Potassium channel</keyword>
<evidence type="ECO:0000256" key="5">
    <source>
        <dbReference type="ARBA" id="ARBA00022826"/>
    </source>
</evidence>
<dbReference type="Proteomes" id="UP000476176">
    <property type="component" value="Unassembled WGS sequence"/>
</dbReference>
<evidence type="ECO:0000256" key="3">
    <source>
        <dbReference type="ARBA" id="ARBA00022538"/>
    </source>
</evidence>